<dbReference type="PANTHER" id="PTHR10672:SF25">
    <property type="entry name" value="MEIOTICALLY UP-REGULATED GENE 14 PROTEIN"/>
    <property type="match status" value="1"/>
</dbReference>
<accession>A0ABY2GXN2</accession>
<evidence type="ECO:0000256" key="1">
    <source>
        <dbReference type="SAM" id="MobiDB-lite"/>
    </source>
</evidence>
<dbReference type="SMART" id="SM01007">
    <property type="entry name" value="Aldolase_II"/>
    <property type="match status" value="1"/>
</dbReference>
<name>A0ABY2GXN2_9HYPO</name>
<evidence type="ECO:0000259" key="2">
    <source>
        <dbReference type="SMART" id="SM01007"/>
    </source>
</evidence>
<feature type="domain" description="Class II aldolase/adducin N-terminal" evidence="2">
    <location>
        <begin position="70"/>
        <end position="254"/>
    </location>
</feature>
<gene>
    <name evidence="3" type="ORF">CCMA1212_007271</name>
</gene>
<proteinExistence type="predicted"/>
<dbReference type="Pfam" id="PF00596">
    <property type="entry name" value="Aldolase_II"/>
    <property type="match status" value="1"/>
</dbReference>
<keyword evidence="4" id="KW-1185">Reference proteome</keyword>
<dbReference type="EMBL" id="PPTA01000010">
    <property type="protein sequence ID" value="TFB00601.1"/>
    <property type="molecule type" value="Genomic_DNA"/>
</dbReference>
<dbReference type="RefSeq" id="XP_073556802.1">
    <property type="nucleotide sequence ID" value="XM_073704442.1"/>
</dbReference>
<dbReference type="InterPro" id="IPR001303">
    <property type="entry name" value="Aldolase_II/adducin_N"/>
</dbReference>
<dbReference type="Proteomes" id="UP001642720">
    <property type="component" value="Unassembled WGS sequence"/>
</dbReference>
<dbReference type="Gene3D" id="3.40.225.10">
    <property type="entry name" value="Class II aldolase/adducin N-terminal domain"/>
    <property type="match status" value="1"/>
</dbReference>
<reference evidence="3 4" key="1">
    <citation type="submission" date="2018-01" db="EMBL/GenBank/DDBJ databases">
        <title>Genome characterization of the sugarcane-associated fungus Trichoderma ghanense CCMA-1212 and their application in lignocelulose bioconversion.</title>
        <authorList>
            <person name="Steindorff A.S."/>
            <person name="Mendes T.D."/>
            <person name="Vilela E.S.D."/>
            <person name="Rodrigues D.S."/>
            <person name="Formighieri E.F."/>
            <person name="Melo I.S."/>
            <person name="Favaro L.C.L."/>
        </authorList>
    </citation>
    <scope>NUCLEOTIDE SEQUENCE [LARGE SCALE GENOMIC DNA]</scope>
    <source>
        <strain evidence="3 4">CCMA-1212</strain>
    </source>
</reference>
<organism evidence="3 4">
    <name type="scientific">Trichoderma ghanense</name>
    <dbReference type="NCBI Taxonomy" id="65468"/>
    <lineage>
        <taxon>Eukaryota</taxon>
        <taxon>Fungi</taxon>
        <taxon>Dikarya</taxon>
        <taxon>Ascomycota</taxon>
        <taxon>Pezizomycotina</taxon>
        <taxon>Sordariomycetes</taxon>
        <taxon>Hypocreomycetidae</taxon>
        <taxon>Hypocreales</taxon>
        <taxon>Hypocreaceae</taxon>
        <taxon>Trichoderma</taxon>
    </lineage>
</organism>
<dbReference type="InterPro" id="IPR036409">
    <property type="entry name" value="Aldolase_II/adducin_N_sf"/>
</dbReference>
<evidence type="ECO:0000313" key="4">
    <source>
        <dbReference type="Proteomes" id="UP001642720"/>
    </source>
</evidence>
<protein>
    <recommendedName>
        <fullName evidence="2">Class II aldolase/adducin N-terminal domain-containing protein</fullName>
    </recommendedName>
</protein>
<dbReference type="InterPro" id="IPR051017">
    <property type="entry name" value="Aldolase-II_Adducin_sf"/>
</dbReference>
<feature type="region of interest" description="Disordered" evidence="1">
    <location>
        <begin position="27"/>
        <end position="49"/>
    </location>
</feature>
<dbReference type="SUPFAM" id="SSF53639">
    <property type="entry name" value="AraD/HMP-PK domain-like"/>
    <property type="match status" value="1"/>
</dbReference>
<sequence length="320" mass="34881">MAPPTATETTVEEPIIKMKASTTAAAAAAPEVEAEEEMESQLASLSRGPNPLRGIPTFPSFHEHRKHIVLHMAAVFRSWARNGYTEGISGHISVRDPEFPDLIWMNPIGKHFALMNASDMICLRISDGEIVGGNRTRPVNNPGYYIHSEVHKARHNIHAICHAHTIAGRAWCAFGKPLDMITQDICDLYGVLAVDTEYAGIVTAEQEGRQIAKALGPKGKAALLINHGIITVGQTVDEAAFLLGLVERSCEIQLKVEAACAGNPGLKKSLIPHELAVNNFRMAGEKHWLYEEAQPDIQLEIELAGEVISRGLDEVKIDAP</sequence>
<evidence type="ECO:0000313" key="3">
    <source>
        <dbReference type="EMBL" id="TFB00601.1"/>
    </source>
</evidence>
<dbReference type="PANTHER" id="PTHR10672">
    <property type="entry name" value="ADDUCIN"/>
    <property type="match status" value="1"/>
</dbReference>
<comment type="caution">
    <text evidence="3">The sequence shown here is derived from an EMBL/GenBank/DDBJ whole genome shotgun (WGS) entry which is preliminary data.</text>
</comment>
<dbReference type="GeneID" id="300578892"/>